<proteinExistence type="predicted"/>
<dbReference type="EMBL" id="JBBPBN010000008">
    <property type="protein sequence ID" value="KAK9032781.1"/>
    <property type="molecule type" value="Genomic_DNA"/>
</dbReference>
<sequence length="122" mass="13909">MKINLLAVKPPFAGSSNQVKQSLLQQNFHILPKSQYLGIHACRSTPCNFTHLFGKVYSHGSRDAFLWKHIGIAVVVNLEEETGQACLDSSHRWWFFNWPSKRRVDSNISVEVEYVPHLVGFA</sequence>
<protein>
    <submittedName>
        <fullName evidence="1">Uncharacterized protein</fullName>
    </submittedName>
</protein>
<accession>A0ABR2T691</accession>
<dbReference type="Proteomes" id="UP001396334">
    <property type="component" value="Unassembled WGS sequence"/>
</dbReference>
<keyword evidence="2" id="KW-1185">Reference proteome</keyword>
<evidence type="ECO:0000313" key="2">
    <source>
        <dbReference type="Proteomes" id="UP001396334"/>
    </source>
</evidence>
<gene>
    <name evidence="1" type="ORF">V6N11_017824</name>
</gene>
<evidence type="ECO:0000313" key="1">
    <source>
        <dbReference type="EMBL" id="KAK9032781.1"/>
    </source>
</evidence>
<organism evidence="1 2">
    <name type="scientific">Hibiscus sabdariffa</name>
    <name type="common">roselle</name>
    <dbReference type="NCBI Taxonomy" id="183260"/>
    <lineage>
        <taxon>Eukaryota</taxon>
        <taxon>Viridiplantae</taxon>
        <taxon>Streptophyta</taxon>
        <taxon>Embryophyta</taxon>
        <taxon>Tracheophyta</taxon>
        <taxon>Spermatophyta</taxon>
        <taxon>Magnoliopsida</taxon>
        <taxon>eudicotyledons</taxon>
        <taxon>Gunneridae</taxon>
        <taxon>Pentapetalae</taxon>
        <taxon>rosids</taxon>
        <taxon>malvids</taxon>
        <taxon>Malvales</taxon>
        <taxon>Malvaceae</taxon>
        <taxon>Malvoideae</taxon>
        <taxon>Hibiscus</taxon>
    </lineage>
</organism>
<comment type="caution">
    <text evidence="1">The sequence shown here is derived from an EMBL/GenBank/DDBJ whole genome shotgun (WGS) entry which is preliminary data.</text>
</comment>
<reference evidence="1 2" key="1">
    <citation type="journal article" date="2024" name="G3 (Bethesda)">
        <title>Genome assembly of Hibiscus sabdariffa L. provides insights into metabolisms of medicinal natural products.</title>
        <authorList>
            <person name="Kim T."/>
        </authorList>
    </citation>
    <scope>NUCLEOTIDE SEQUENCE [LARGE SCALE GENOMIC DNA]</scope>
    <source>
        <strain evidence="1">TK-2024</strain>
        <tissue evidence="1">Old leaves</tissue>
    </source>
</reference>
<name>A0ABR2T691_9ROSI</name>